<evidence type="ECO:0000313" key="4">
    <source>
        <dbReference type="Proteomes" id="UP000176288"/>
    </source>
</evidence>
<dbReference type="EMBL" id="CP017812">
    <property type="protein sequence ID" value="AOZ73273.1"/>
    <property type="molecule type" value="Genomic_DNA"/>
</dbReference>
<dbReference type="PROSITE" id="PS51257">
    <property type="entry name" value="PROKAR_LIPOPROTEIN"/>
    <property type="match status" value="1"/>
</dbReference>
<dbReference type="GO" id="GO:0042597">
    <property type="term" value="C:periplasmic space"/>
    <property type="evidence" value="ECO:0007669"/>
    <property type="project" value="UniProtKB-ARBA"/>
</dbReference>
<dbReference type="CDD" id="cd00995">
    <property type="entry name" value="PBP2_NikA_DppA_OppA_like"/>
    <property type="match status" value="1"/>
</dbReference>
<dbReference type="RefSeq" id="WP_071164736.1">
    <property type="nucleotide sequence ID" value="NZ_CP017812.1"/>
</dbReference>
<keyword evidence="4" id="KW-1185">Reference proteome</keyword>
<feature type="signal peptide" evidence="1">
    <location>
        <begin position="1"/>
        <end position="20"/>
    </location>
</feature>
<dbReference type="InterPro" id="IPR039424">
    <property type="entry name" value="SBP_5"/>
</dbReference>
<sequence>MKKRLAFVAVLSLAGSAALAGCGANDGGGAAGSAEPAGGEETYVTVNGCEPENPLLPGLTNETCGGNMSGMLYGRLVAYDETGKPQNELAESITTDDSQTYTIKLKAGAKFTDGTEIKAANFVNAWNAVVKEKQRQSFFFEDIEGYEEGKEMSGLQVVDDHTFTVKLSQPESDWPLRLGYLAYAPLPDKAMGDGAKDFGENPDSSGPYKLASWNHKQDATFVPNPDYDGPRKAQNNGVKFKFYATPDPAYNDLLSGNLDVLDNIPDTAFSTFEKELGDRAVNKPSAVFQSLAINMDDPHFGGEEGKLRRQALSMAINRDEVTQAIFKGTRTPAKDFTSPVIAGWSDKVPGNEVLNFDPAKAKELWAKADAMSKYDETFKVAYNSDGGHQAWVEALCNQIKNNLGIAAEGDPYPDFKSLRTKVSKHEIKTAYRTGWMADYPSIYNFLGPLYATGAPSNDVQYSNPEVDKLLKEGLSAKTTEEGIALFTKAQTQLLSDLPVLPLWYSNMTGGSSDKVQNVKFGWDGGPLLYQVTKK</sequence>
<dbReference type="Pfam" id="PF00496">
    <property type="entry name" value="SBP_bac_5"/>
    <property type="match status" value="1"/>
</dbReference>
<dbReference type="InterPro" id="IPR030678">
    <property type="entry name" value="Peptide/Ni-bd"/>
</dbReference>
<dbReference type="Proteomes" id="UP000176288">
    <property type="component" value="Chromosome"/>
</dbReference>
<dbReference type="GO" id="GO:1904680">
    <property type="term" value="F:peptide transmembrane transporter activity"/>
    <property type="evidence" value="ECO:0007669"/>
    <property type="project" value="TreeGrafter"/>
</dbReference>
<organism evidence="3 4">
    <name type="scientific">Boudabousia tangfeifanii</name>
    <dbReference type="NCBI Taxonomy" id="1912795"/>
    <lineage>
        <taxon>Bacteria</taxon>
        <taxon>Bacillati</taxon>
        <taxon>Actinomycetota</taxon>
        <taxon>Actinomycetes</taxon>
        <taxon>Actinomycetales</taxon>
        <taxon>Actinomycetaceae</taxon>
        <taxon>Boudabousia</taxon>
    </lineage>
</organism>
<dbReference type="KEGG" id="avu:BK816_08265"/>
<dbReference type="PIRSF" id="PIRSF002741">
    <property type="entry name" value="MppA"/>
    <property type="match status" value="1"/>
</dbReference>
<proteinExistence type="predicted"/>
<evidence type="ECO:0000259" key="2">
    <source>
        <dbReference type="Pfam" id="PF00496"/>
    </source>
</evidence>
<dbReference type="GO" id="GO:0015833">
    <property type="term" value="P:peptide transport"/>
    <property type="evidence" value="ECO:0007669"/>
    <property type="project" value="TreeGrafter"/>
</dbReference>
<keyword evidence="1" id="KW-0732">Signal</keyword>
<dbReference type="SUPFAM" id="SSF53850">
    <property type="entry name" value="Periplasmic binding protein-like II"/>
    <property type="match status" value="1"/>
</dbReference>
<evidence type="ECO:0000313" key="3">
    <source>
        <dbReference type="EMBL" id="AOZ73273.1"/>
    </source>
</evidence>
<accession>A0A1D9MM80</accession>
<dbReference type="InterPro" id="IPR000914">
    <property type="entry name" value="SBP_5_dom"/>
</dbReference>
<gene>
    <name evidence="3" type="ORF">BK816_08265</name>
</gene>
<dbReference type="PANTHER" id="PTHR30290">
    <property type="entry name" value="PERIPLASMIC BINDING COMPONENT OF ABC TRANSPORTER"/>
    <property type="match status" value="1"/>
</dbReference>
<reference evidence="3 4" key="1">
    <citation type="submission" date="2016-10" db="EMBL/GenBank/DDBJ databases">
        <title>Actinomyces aegypiusis sp. nov., isolated from the Aegypius monachus in Qinghai Tibet Plateau China.</title>
        <authorList>
            <person name="Wang Y."/>
        </authorList>
    </citation>
    <scope>NUCLEOTIDE SEQUENCE [LARGE SCALE GENOMIC DNA]</scope>
    <source>
        <strain evidence="3 4">VUL4_3</strain>
    </source>
</reference>
<dbReference type="PANTHER" id="PTHR30290:SF83">
    <property type="entry name" value="ABC TRANSPORTER SUBSTRATE-BINDING PROTEIN"/>
    <property type="match status" value="1"/>
</dbReference>
<dbReference type="Gene3D" id="3.90.76.10">
    <property type="entry name" value="Dipeptide-binding Protein, Domain 1"/>
    <property type="match status" value="1"/>
</dbReference>
<dbReference type="AlphaFoldDB" id="A0A1D9MM80"/>
<dbReference type="OrthoDB" id="9046151at2"/>
<dbReference type="STRING" id="1912795.BK816_08265"/>
<dbReference type="Gene3D" id="3.40.190.10">
    <property type="entry name" value="Periplasmic binding protein-like II"/>
    <property type="match status" value="1"/>
</dbReference>
<feature type="domain" description="Solute-binding protein family 5" evidence="2">
    <location>
        <begin position="84"/>
        <end position="454"/>
    </location>
</feature>
<feature type="chain" id="PRO_5009443846" evidence="1">
    <location>
        <begin position="21"/>
        <end position="534"/>
    </location>
</feature>
<dbReference type="Gene3D" id="3.10.105.10">
    <property type="entry name" value="Dipeptide-binding Protein, Domain 3"/>
    <property type="match status" value="1"/>
</dbReference>
<dbReference type="GO" id="GO:0043190">
    <property type="term" value="C:ATP-binding cassette (ABC) transporter complex"/>
    <property type="evidence" value="ECO:0007669"/>
    <property type="project" value="InterPro"/>
</dbReference>
<evidence type="ECO:0000256" key="1">
    <source>
        <dbReference type="SAM" id="SignalP"/>
    </source>
</evidence>
<protein>
    <submittedName>
        <fullName evidence="3">ABC transporter substrate-binding protein</fullName>
    </submittedName>
</protein>
<name>A0A1D9MM80_9ACTO</name>